<evidence type="ECO:0000313" key="5">
    <source>
        <dbReference type="EMBL" id="PZF83195.1"/>
    </source>
</evidence>
<sequence>MTSLATITHRIAEAAAPLDGRHDPDRHDPDRHDAGRHDAGRNHADRHDPGRHDDSHPVVPLLERIRAGREFGPNVYSTLDVLWVLYDRVLRVSPATVDAPDRDRFLLSKGHAVAGYYAVLAAKGFVPPDWLDDQGGSESRLGDHPDRTLVPGVEIGSGSLGHGLGLGVGTALGLRAQGLLDSRVYVLLGDAELDEGSNHEAIAYAGAAGLPNLTAIVVDNSSATHGWPGGVASRFAVNGWTAAVVDGRDHDALYHALTGHHGHRPHVVVAVVENGK</sequence>
<reference evidence="5 6" key="1">
    <citation type="submission" date="2018-01" db="EMBL/GenBank/DDBJ databases">
        <title>Draft genome sequence of Jishengella endophytica.</title>
        <authorList>
            <person name="Sahin N."/>
            <person name="Ay H."/>
            <person name="Saygin H."/>
        </authorList>
    </citation>
    <scope>NUCLEOTIDE SEQUENCE [LARGE SCALE GENOMIC DNA]</scope>
    <source>
        <strain evidence="5 6">DSM 45430</strain>
    </source>
</reference>
<name>A0A2W2B7G9_9ACTN</name>
<comment type="similarity">
    <text evidence="2">Belongs to the transketolase family.</text>
</comment>
<dbReference type="PANTHER" id="PTHR47514">
    <property type="entry name" value="TRANSKETOLASE N-TERMINAL SECTION-RELATED"/>
    <property type="match status" value="1"/>
</dbReference>
<dbReference type="InterPro" id="IPR005474">
    <property type="entry name" value="Transketolase_N"/>
</dbReference>
<comment type="cofactor">
    <cofactor evidence="1">
        <name>thiamine diphosphate</name>
        <dbReference type="ChEBI" id="CHEBI:58937"/>
    </cofactor>
</comment>
<dbReference type="Gene3D" id="3.40.50.970">
    <property type="match status" value="1"/>
</dbReference>
<evidence type="ECO:0000256" key="3">
    <source>
        <dbReference type="ARBA" id="ARBA00023052"/>
    </source>
</evidence>
<dbReference type="SUPFAM" id="SSF52518">
    <property type="entry name" value="Thiamin diphosphate-binding fold (THDP-binding)"/>
    <property type="match status" value="1"/>
</dbReference>
<dbReference type="OrthoDB" id="8732661at2"/>
<dbReference type="Proteomes" id="UP000248627">
    <property type="component" value="Unassembled WGS sequence"/>
</dbReference>
<evidence type="ECO:0000256" key="1">
    <source>
        <dbReference type="ARBA" id="ARBA00001964"/>
    </source>
</evidence>
<dbReference type="RefSeq" id="WP_111246642.1">
    <property type="nucleotide sequence ID" value="NZ_AP023358.1"/>
</dbReference>
<accession>A0A2W2B7G9</accession>
<dbReference type="GO" id="GO:0000287">
    <property type="term" value="F:magnesium ion binding"/>
    <property type="evidence" value="ECO:0007669"/>
    <property type="project" value="UniProtKB-ARBA"/>
</dbReference>
<keyword evidence="6" id="KW-1185">Reference proteome</keyword>
<feature type="compositionally biased region" description="Basic and acidic residues" evidence="4">
    <location>
        <begin position="19"/>
        <end position="56"/>
    </location>
</feature>
<dbReference type="AlphaFoldDB" id="A0A2W2B7G9"/>
<dbReference type="Pfam" id="PF00456">
    <property type="entry name" value="Transketolase_N"/>
    <property type="match status" value="1"/>
</dbReference>
<feature type="region of interest" description="Disordered" evidence="4">
    <location>
        <begin position="12"/>
        <end position="57"/>
    </location>
</feature>
<keyword evidence="3" id="KW-0786">Thiamine pyrophosphate</keyword>
<proteinExistence type="inferred from homology"/>
<dbReference type="EMBL" id="POTX01000437">
    <property type="protein sequence ID" value="PZF83195.1"/>
    <property type="molecule type" value="Genomic_DNA"/>
</dbReference>
<protein>
    <submittedName>
        <fullName evidence="5">Transketolase</fullName>
    </submittedName>
</protein>
<evidence type="ECO:0000313" key="6">
    <source>
        <dbReference type="Proteomes" id="UP000248627"/>
    </source>
</evidence>
<comment type="caution">
    <text evidence="5">The sequence shown here is derived from an EMBL/GenBank/DDBJ whole genome shotgun (WGS) entry which is preliminary data.</text>
</comment>
<organism evidence="5 6">
    <name type="scientific">Micromonospora endophytica</name>
    <dbReference type="NCBI Taxonomy" id="515350"/>
    <lineage>
        <taxon>Bacteria</taxon>
        <taxon>Bacillati</taxon>
        <taxon>Actinomycetota</taxon>
        <taxon>Actinomycetes</taxon>
        <taxon>Micromonosporales</taxon>
        <taxon>Micromonosporaceae</taxon>
        <taxon>Micromonospora</taxon>
    </lineage>
</organism>
<dbReference type="PANTHER" id="PTHR47514:SF1">
    <property type="entry name" value="TRANSKETOLASE N-TERMINAL SECTION-RELATED"/>
    <property type="match status" value="1"/>
</dbReference>
<evidence type="ECO:0000256" key="4">
    <source>
        <dbReference type="SAM" id="MobiDB-lite"/>
    </source>
</evidence>
<dbReference type="InterPro" id="IPR029061">
    <property type="entry name" value="THDP-binding"/>
</dbReference>
<gene>
    <name evidence="5" type="ORF">C1I93_30215</name>
</gene>
<evidence type="ECO:0000256" key="2">
    <source>
        <dbReference type="ARBA" id="ARBA00007131"/>
    </source>
</evidence>